<dbReference type="RefSeq" id="WP_227710833.1">
    <property type="nucleotide sequence ID" value="NZ_JAJEQW010000021.1"/>
</dbReference>
<dbReference type="AlphaFoldDB" id="A0AAW4WMC0"/>
<dbReference type="Pfam" id="PF12672">
    <property type="entry name" value="DUF3793"/>
    <property type="match status" value="1"/>
</dbReference>
<evidence type="ECO:0000313" key="1">
    <source>
        <dbReference type="EMBL" id="MCC2243428.1"/>
    </source>
</evidence>
<name>A0AAW4WMC0_9FIRM</name>
<sequence length="205" mass="23523">MSTEILEIVQQMDLHNAETQLALQCAPLIAGVKISNLLVVSTGMEDAVKQCLRKSGISFLLLLRTREKARYLLFRKKPLEAYLMRKEIRELLQESGYQDFMLGNILSTFQKRYQGYMCGEPGFPHEMGVLLGYPVEDVRGFMEQNGQNALYQGYWKVYAHVPEKKRLFARYDMEKETIIQLLSNGVGMRDIIGIYNDSMPQKAAV</sequence>
<accession>A0AAW4WMC0</accession>
<protein>
    <submittedName>
        <fullName evidence="1">DUF3793 family protein</fullName>
    </submittedName>
</protein>
<dbReference type="EMBL" id="JAJEQW010000021">
    <property type="protein sequence ID" value="MCC2243428.1"/>
    <property type="molecule type" value="Genomic_DNA"/>
</dbReference>
<proteinExistence type="predicted"/>
<dbReference type="Proteomes" id="UP001198893">
    <property type="component" value="Unassembled WGS sequence"/>
</dbReference>
<reference evidence="1" key="1">
    <citation type="submission" date="2021-10" db="EMBL/GenBank/DDBJ databases">
        <title>Anaerobic single-cell dispensing facilitates the cultivation of human gut bacteria.</title>
        <authorList>
            <person name="Afrizal A."/>
        </authorList>
    </citation>
    <scope>NUCLEOTIDE SEQUENCE</scope>
    <source>
        <strain evidence="1">CLA-AA-H204</strain>
    </source>
</reference>
<evidence type="ECO:0000313" key="2">
    <source>
        <dbReference type="Proteomes" id="UP001198893"/>
    </source>
</evidence>
<organism evidence="1 2">
    <name type="scientific">Roseburia amylophila</name>
    <dbReference type="NCBI Taxonomy" id="2981794"/>
    <lineage>
        <taxon>Bacteria</taxon>
        <taxon>Bacillati</taxon>
        <taxon>Bacillota</taxon>
        <taxon>Clostridia</taxon>
        <taxon>Lachnospirales</taxon>
        <taxon>Lachnospiraceae</taxon>
        <taxon>Roseburia</taxon>
    </lineage>
</organism>
<dbReference type="InterPro" id="IPR024523">
    <property type="entry name" value="DUF3793"/>
</dbReference>
<gene>
    <name evidence="1" type="ORF">LKD47_14190</name>
</gene>
<comment type="caution">
    <text evidence="1">The sequence shown here is derived from an EMBL/GenBank/DDBJ whole genome shotgun (WGS) entry which is preliminary data.</text>
</comment>